<evidence type="ECO:0000259" key="12">
    <source>
        <dbReference type="Pfam" id="PF02931"/>
    </source>
</evidence>
<evidence type="ECO:0000313" key="16">
    <source>
        <dbReference type="WBParaSite" id="SSLN_0000121301-mRNA-1"/>
    </source>
</evidence>
<feature type="domain" description="Neurotransmitter-gated ion-channel transmembrane" evidence="13">
    <location>
        <begin position="213"/>
        <end position="296"/>
    </location>
</feature>
<evidence type="ECO:0000256" key="3">
    <source>
        <dbReference type="ARBA" id="ARBA00022448"/>
    </source>
</evidence>
<dbReference type="PRINTS" id="PR00253">
    <property type="entry name" value="GABAARECEPTR"/>
</dbReference>
<evidence type="ECO:0000256" key="5">
    <source>
        <dbReference type="ARBA" id="ARBA00022692"/>
    </source>
</evidence>
<evidence type="ECO:0000256" key="2">
    <source>
        <dbReference type="ARBA" id="ARBA00004236"/>
    </source>
</evidence>
<dbReference type="InterPro" id="IPR038050">
    <property type="entry name" value="Neuro_actylchol_rec"/>
</dbReference>
<dbReference type="Proteomes" id="UP000275846">
    <property type="component" value="Unassembled WGS sequence"/>
</dbReference>
<dbReference type="Gene3D" id="1.20.58.390">
    <property type="entry name" value="Neurotransmitter-gated ion-channel transmembrane domain"/>
    <property type="match status" value="1"/>
</dbReference>
<dbReference type="PRINTS" id="PR00252">
    <property type="entry name" value="NRIONCHANNEL"/>
</dbReference>
<sequence>MGPVYVDISLNIQSIPEVNLRTMEFSVVLFLHQRWHDPRLQINETDKSQETRMPEHWLSKHIWIPDVFFLNARGGMLHQVTHPNEMIWIHNNGVVIHSQKLTLRLFCPMKFWKFPMDTQICSILISSYGHSKNKLELRWWKADKPVQTEQSSDPSGSNLGVELKEELGLNEYEQPIYAFQECNNTSIVTGVFSCLELVLKLDRKYGFYIIYAYLPSSLVVLIAWLAFLVDPRAVPARVSLGLLSVIALITHNASLLVHLPNVSYIKAIDLWFFVCLAFVASTLAESVLANRMCTFASREKEDQLSQPGTGISAFIPVCKKRNRVSPEETAKTDSPQTTDQIPCQSKEVDYNLRVRWMDTVCLCAYPICFLLFNMIYWPWYASRH</sequence>
<keyword evidence="8 11" id="KW-0406">Ion transport</keyword>
<dbReference type="SUPFAM" id="SSF90112">
    <property type="entry name" value="Neurotransmitter-gated ion-channel transmembrane pore"/>
    <property type="match status" value="1"/>
</dbReference>
<dbReference type="CDD" id="cd18987">
    <property type="entry name" value="LGIC_ECD_anion"/>
    <property type="match status" value="1"/>
</dbReference>
<dbReference type="OrthoDB" id="407674at2759"/>
<accession>A0A183SAB6</accession>
<feature type="transmembrane region" description="Helical" evidence="11">
    <location>
        <begin position="205"/>
        <end position="228"/>
    </location>
</feature>
<dbReference type="InterPro" id="IPR006029">
    <property type="entry name" value="Neurotrans-gated_channel_TM"/>
</dbReference>
<dbReference type="AlphaFoldDB" id="A0A183SAB6"/>
<evidence type="ECO:0000256" key="10">
    <source>
        <dbReference type="ARBA" id="ARBA00023303"/>
    </source>
</evidence>
<evidence type="ECO:0000256" key="11">
    <source>
        <dbReference type="RuleBase" id="RU000687"/>
    </source>
</evidence>
<evidence type="ECO:0000313" key="14">
    <source>
        <dbReference type="EMBL" id="VDL87072.1"/>
    </source>
</evidence>
<gene>
    <name evidence="14" type="ORF">SSLN_LOCUS1164</name>
</gene>
<dbReference type="InterPro" id="IPR006201">
    <property type="entry name" value="Neur_channel"/>
</dbReference>
<dbReference type="Gene3D" id="2.70.170.10">
    <property type="entry name" value="Neurotransmitter-gated ion-channel ligand-binding domain"/>
    <property type="match status" value="1"/>
</dbReference>
<dbReference type="InterPro" id="IPR006202">
    <property type="entry name" value="Neur_chan_lig-bd"/>
</dbReference>
<comment type="similarity">
    <text evidence="11">Belongs to the ligand-gated ion channel (TC 1.A.9) family.</text>
</comment>
<reference evidence="14 15" key="2">
    <citation type="submission" date="2018-11" db="EMBL/GenBank/DDBJ databases">
        <authorList>
            <consortium name="Pathogen Informatics"/>
        </authorList>
    </citation>
    <scope>NUCLEOTIDE SEQUENCE [LARGE SCALE GENOMIC DNA]</scope>
    <source>
        <strain evidence="14 15">NST_G2</strain>
    </source>
</reference>
<protein>
    <submittedName>
        <fullName evidence="16">Glycine receptor subunit alphaZ1-like</fullName>
    </submittedName>
</protein>
<dbReference type="EMBL" id="UYSU01001730">
    <property type="protein sequence ID" value="VDL87072.1"/>
    <property type="molecule type" value="Genomic_DNA"/>
</dbReference>
<dbReference type="Pfam" id="PF02931">
    <property type="entry name" value="Neur_chan_LBD"/>
    <property type="match status" value="1"/>
</dbReference>
<dbReference type="GO" id="GO:0004888">
    <property type="term" value="F:transmembrane signaling receptor activity"/>
    <property type="evidence" value="ECO:0007669"/>
    <property type="project" value="InterPro"/>
</dbReference>
<dbReference type="InterPro" id="IPR036734">
    <property type="entry name" value="Neur_chan_lig-bd_sf"/>
</dbReference>
<proteinExistence type="inferred from homology"/>
<keyword evidence="9 11" id="KW-0472">Membrane</keyword>
<evidence type="ECO:0000256" key="4">
    <source>
        <dbReference type="ARBA" id="ARBA00022475"/>
    </source>
</evidence>
<dbReference type="GO" id="GO:0005886">
    <property type="term" value="C:plasma membrane"/>
    <property type="evidence" value="ECO:0007669"/>
    <property type="project" value="UniProtKB-SubCell"/>
</dbReference>
<name>A0A183SAB6_SCHSO</name>
<keyword evidence="6" id="KW-0732">Signal</keyword>
<dbReference type="InterPro" id="IPR018000">
    <property type="entry name" value="Neurotransmitter_ion_chnl_CS"/>
</dbReference>
<evidence type="ECO:0000256" key="9">
    <source>
        <dbReference type="ARBA" id="ARBA00023136"/>
    </source>
</evidence>
<dbReference type="InterPro" id="IPR006028">
    <property type="entry name" value="GABAA/Glycine_rcpt"/>
</dbReference>
<organism evidence="16">
    <name type="scientific">Schistocephalus solidus</name>
    <name type="common">Tapeworm</name>
    <dbReference type="NCBI Taxonomy" id="70667"/>
    <lineage>
        <taxon>Eukaryota</taxon>
        <taxon>Metazoa</taxon>
        <taxon>Spiralia</taxon>
        <taxon>Lophotrochozoa</taxon>
        <taxon>Platyhelminthes</taxon>
        <taxon>Cestoda</taxon>
        <taxon>Eucestoda</taxon>
        <taxon>Diphyllobothriidea</taxon>
        <taxon>Diphyllobothriidae</taxon>
        <taxon>Schistocephalus</taxon>
    </lineage>
</organism>
<keyword evidence="4" id="KW-1003">Cell membrane</keyword>
<evidence type="ECO:0000256" key="1">
    <source>
        <dbReference type="ARBA" id="ARBA00004141"/>
    </source>
</evidence>
<evidence type="ECO:0000256" key="6">
    <source>
        <dbReference type="ARBA" id="ARBA00022729"/>
    </source>
</evidence>
<dbReference type="PANTHER" id="PTHR18945">
    <property type="entry name" value="NEUROTRANSMITTER GATED ION CHANNEL"/>
    <property type="match status" value="1"/>
</dbReference>
<dbReference type="GO" id="GO:0005230">
    <property type="term" value="F:extracellular ligand-gated monoatomic ion channel activity"/>
    <property type="evidence" value="ECO:0007669"/>
    <property type="project" value="InterPro"/>
</dbReference>
<keyword evidence="5 11" id="KW-0812">Transmembrane</keyword>
<evidence type="ECO:0000313" key="15">
    <source>
        <dbReference type="Proteomes" id="UP000275846"/>
    </source>
</evidence>
<keyword evidence="7 11" id="KW-1133">Transmembrane helix</keyword>
<keyword evidence="15" id="KW-1185">Reference proteome</keyword>
<keyword evidence="3 11" id="KW-0813">Transport</keyword>
<dbReference type="WBParaSite" id="SSLN_0000121301-mRNA-1">
    <property type="protein sequence ID" value="SSLN_0000121301-mRNA-1"/>
    <property type="gene ID" value="SSLN_0000121301"/>
</dbReference>
<evidence type="ECO:0000256" key="7">
    <source>
        <dbReference type="ARBA" id="ARBA00022989"/>
    </source>
</evidence>
<evidence type="ECO:0000256" key="8">
    <source>
        <dbReference type="ARBA" id="ARBA00023065"/>
    </source>
</evidence>
<feature type="transmembrane region" description="Helical" evidence="11">
    <location>
        <begin position="360"/>
        <end position="379"/>
    </location>
</feature>
<evidence type="ECO:0000259" key="13">
    <source>
        <dbReference type="Pfam" id="PF02932"/>
    </source>
</evidence>
<keyword evidence="10 11" id="KW-0407">Ion channel</keyword>
<feature type="transmembrane region" description="Helical" evidence="11">
    <location>
        <begin position="270"/>
        <end position="290"/>
    </location>
</feature>
<feature type="domain" description="Neurotransmitter-gated ion-channel ligand-binding" evidence="12">
    <location>
        <begin position="3"/>
        <end position="155"/>
    </location>
</feature>
<dbReference type="CDD" id="cd19049">
    <property type="entry name" value="LGIC_TM_anion"/>
    <property type="match status" value="1"/>
</dbReference>
<reference evidence="16" key="1">
    <citation type="submission" date="2016-06" db="UniProtKB">
        <authorList>
            <consortium name="WormBaseParasite"/>
        </authorList>
    </citation>
    <scope>IDENTIFICATION</scope>
</reference>
<dbReference type="SUPFAM" id="SSF63712">
    <property type="entry name" value="Nicotinic receptor ligand binding domain-like"/>
    <property type="match status" value="1"/>
</dbReference>
<dbReference type="InterPro" id="IPR036719">
    <property type="entry name" value="Neuro-gated_channel_TM_sf"/>
</dbReference>
<dbReference type="STRING" id="70667.A0A183SAB6"/>
<dbReference type="PROSITE" id="PS00236">
    <property type="entry name" value="NEUROTR_ION_CHANNEL"/>
    <property type="match status" value="1"/>
</dbReference>
<feature type="transmembrane region" description="Helical" evidence="11">
    <location>
        <begin position="240"/>
        <end position="258"/>
    </location>
</feature>
<dbReference type="Pfam" id="PF02932">
    <property type="entry name" value="Neur_chan_memb"/>
    <property type="match status" value="1"/>
</dbReference>
<comment type="subcellular location">
    <subcellularLocation>
        <location evidence="2">Cell membrane</location>
    </subcellularLocation>
    <subcellularLocation>
        <location evidence="1">Membrane</location>
        <topology evidence="1">Multi-pass membrane protein</topology>
    </subcellularLocation>
</comment>